<evidence type="ECO:0000256" key="1">
    <source>
        <dbReference type="ARBA" id="ARBA00022737"/>
    </source>
</evidence>
<protein>
    <recommendedName>
        <fullName evidence="3">SLH domain-containing protein</fullName>
    </recommendedName>
</protein>
<feature type="domain" description="SLH" evidence="3">
    <location>
        <begin position="972"/>
        <end position="1028"/>
    </location>
</feature>
<dbReference type="Gene3D" id="1.50.10.20">
    <property type="match status" value="1"/>
</dbReference>
<gene>
    <name evidence="4" type="ORF">SAMN05660649_01113</name>
</gene>
<name>A0A1I2Q7Q1_9FIRM</name>
<dbReference type="RefSeq" id="WP_165613393.1">
    <property type="nucleotide sequence ID" value="NZ_FOOX01000003.1"/>
</dbReference>
<dbReference type="STRING" id="341036.SAMN05660649_01113"/>
<evidence type="ECO:0000259" key="3">
    <source>
        <dbReference type="PROSITE" id="PS51272"/>
    </source>
</evidence>
<feature type="domain" description="SLH" evidence="3">
    <location>
        <begin position="914"/>
        <end position="970"/>
    </location>
</feature>
<dbReference type="EMBL" id="FOOX01000003">
    <property type="protein sequence ID" value="SFG24384.1"/>
    <property type="molecule type" value="Genomic_DNA"/>
</dbReference>
<reference evidence="5" key="1">
    <citation type="submission" date="2016-10" db="EMBL/GenBank/DDBJ databases">
        <authorList>
            <person name="Varghese N."/>
            <person name="Submissions S."/>
        </authorList>
    </citation>
    <scope>NUCLEOTIDE SEQUENCE [LARGE SCALE GENOMIC DNA]</scope>
    <source>
        <strain evidence="5">DSM 17038</strain>
    </source>
</reference>
<dbReference type="Pfam" id="PF14478">
    <property type="entry name" value="DUF4430"/>
    <property type="match status" value="1"/>
</dbReference>
<evidence type="ECO:0000313" key="4">
    <source>
        <dbReference type="EMBL" id="SFG24384.1"/>
    </source>
</evidence>
<dbReference type="InterPro" id="IPR008930">
    <property type="entry name" value="Terpenoid_cyclase/PrenylTrfase"/>
</dbReference>
<organism evidence="4 5">
    <name type="scientific">Desulfotruncus arcticus DSM 17038</name>
    <dbReference type="NCBI Taxonomy" id="1121424"/>
    <lineage>
        <taxon>Bacteria</taxon>
        <taxon>Bacillati</taxon>
        <taxon>Bacillota</taxon>
        <taxon>Clostridia</taxon>
        <taxon>Eubacteriales</taxon>
        <taxon>Desulfallaceae</taxon>
        <taxon>Desulfotruncus</taxon>
    </lineage>
</organism>
<dbReference type="InterPro" id="IPR027954">
    <property type="entry name" value="Transcobalamin-like_C"/>
</dbReference>
<accession>A0A1I2Q7Q1</accession>
<dbReference type="CDD" id="cd00688">
    <property type="entry name" value="ISOPREN_C2_like"/>
    <property type="match status" value="1"/>
</dbReference>
<dbReference type="InterPro" id="IPR051465">
    <property type="entry name" value="Cell_Envelope_Struct_Comp"/>
</dbReference>
<dbReference type="Proteomes" id="UP000199337">
    <property type="component" value="Unassembled WGS sequence"/>
</dbReference>
<feature type="signal peptide" evidence="2">
    <location>
        <begin position="1"/>
        <end position="28"/>
    </location>
</feature>
<evidence type="ECO:0000256" key="2">
    <source>
        <dbReference type="SAM" id="SignalP"/>
    </source>
</evidence>
<dbReference type="Gene3D" id="2.170.130.30">
    <property type="match status" value="1"/>
</dbReference>
<dbReference type="Pfam" id="PF00395">
    <property type="entry name" value="SLH"/>
    <property type="match status" value="3"/>
</dbReference>
<sequence>MIKKTYLILIFCLLLGTLFGFSAAAADAATLEDALDSVVEYCYQNKPGLDNWEEVVGLSEAGELDRFDLSGWSIELDESSRPVDYASAILGLLAAGKDPGNYIDQDNTPRDLVRELSEMQQPGEGFSGSVNNTIFSILALDKANASYNVADAVNYLIIQQKSDGGFSLDNSGDSGDPDVTGVALMALAKHTDLGGVNESIDRALDYLRDVQLTSGGFASYGNENAESIAKVIQGLVACGEDVTKWNNGDNNVINALFSFWLSDGSFCHLIGKAGSEMATRQALLAIADLMNCPTIDYSNFVVNGNSSGGNEPDKAQVSIRVEGNNSTLRAGKVSIEGTALDALKELVGENNISYDQWGMVAVILGESGRENVAKDVSTSWKYYVVRNGAIAVDAFSSGPGDYNVQDGDEIVFYIGAYDTVTWSDITCFAEIKLQPAAPVAGETVNITIPTKKYDWSQGLFDFQVDNIRLIINGREQIMASGQSLVQYTPAAGELKIRAEKYGPNYPELVPAEVSCTVKEKGSSGDNGGPVSVRVKVIGKNQNTLYSGTVELDEDKTDIFHALVETGLSYKARYSNTYVYEIDGIAEDLSGTAGWKYKINGDIPGIPAIDYQVQDGDEIIWYWAVSVDDLGNGESLTGADLIIDIPAERQEALQQAREKVKEQLRRLVENWSELAYSNNELYQIVDLLDDPTIVIGAENIMPEQERQQWAKILQNNQVNITWKLKFEEDEEDVSDEAGEVCLTVEKGAWQLNAAIEVDEENDADVQAPINYRFASSVFNFGPEGTSFAKPVVLRIKFTDLSDPENTIVAWYNPQTKCWVPVPSVVDAANGEISGLITHFTKFAVFIREKQIDFFTDIDSDAYGWAQKEIEYLAVKGIVSGDENKFDPDRPVTRAEFVAMLVKALELDDSADYVLNFSDIEENSWYARPVKAAVKEGIIKGVSDRAFHPADTVSREQIAAILVRALNLQAAGHEPEFKDQEKISPWAREAVQAAVEKQLVSGYPDGTFRPELPSNRAQIAVIIYRLLKLR</sequence>
<keyword evidence="5" id="KW-1185">Reference proteome</keyword>
<dbReference type="PROSITE" id="PS51272">
    <property type="entry name" value="SLH"/>
    <property type="match status" value="3"/>
</dbReference>
<dbReference type="AlphaFoldDB" id="A0A1I2Q7Q1"/>
<proteinExistence type="predicted"/>
<keyword evidence="2" id="KW-0732">Signal</keyword>
<dbReference type="Gene3D" id="2.60.220.30">
    <property type="match status" value="1"/>
</dbReference>
<feature type="domain" description="SLH" evidence="3">
    <location>
        <begin position="850"/>
        <end position="913"/>
    </location>
</feature>
<dbReference type="SUPFAM" id="SSF48239">
    <property type="entry name" value="Terpenoid cyclases/Protein prenyltransferases"/>
    <property type="match status" value="1"/>
</dbReference>
<dbReference type="InterPro" id="IPR001119">
    <property type="entry name" value="SLH_dom"/>
</dbReference>
<evidence type="ECO:0000313" key="5">
    <source>
        <dbReference type="Proteomes" id="UP000199337"/>
    </source>
</evidence>
<feature type="chain" id="PRO_5038660914" description="SLH domain-containing protein" evidence="2">
    <location>
        <begin position="29"/>
        <end position="1028"/>
    </location>
</feature>
<keyword evidence="1" id="KW-0677">Repeat</keyword>
<dbReference type="PANTHER" id="PTHR43308">
    <property type="entry name" value="OUTER MEMBRANE PROTEIN ALPHA-RELATED"/>
    <property type="match status" value="1"/>
</dbReference>